<dbReference type="GO" id="GO:0004553">
    <property type="term" value="F:hydrolase activity, hydrolyzing O-glycosyl compounds"/>
    <property type="evidence" value="ECO:0007669"/>
    <property type="project" value="InterPro"/>
</dbReference>
<keyword evidence="4" id="KW-0732">Signal</keyword>
<dbReference type="Pfam" id="PF02836">
    <property type="entry name" value="Glyco_hydro_2_C"/>
    <property type="match status" value="2"/>
</dbReference>
<dbReference type="Pfam" id="PF02837">
    <property type="entry name" value="Glyco_hydro_2_N"/>
    <property type="match status" value="1"/>
</dbReference>
<sequence length="932" mass="102186">MKHPVLPRCLAPLLSCAVLLTALLVLPHSLAAAAAVPAAGRERILLDAGWRFALGHATDPARDFGHGTGYFSYLAKTGFGDGAASPAFDDRTWRQLDLPHDWAVEVPFDPRGSHSHGYKAVGPRFPERSVGWYRRSFHVPESDLGRRIRLDFDGVFRAARVFVNGFFVGEEPSGYLGASYDVSEYLNYGGDNVIAVRVDASMEEGWFYEGAGIYRHVWLVKTAPLHVALDGTWVRTDVSPKFATVTIETRVNNAGRAPADYTLEQEIFGPDGKSLARSSAAAPAVAPGGVGVHRDSLRVNAPQLWSLESPTMHRVVTTIRQANAIVDRYETPFGIRTIRFDPNRGFFLNGQRVVLKGTNNHQDHAGVGAAIPDTLQEFRIRRLKEMGSNAYRASHNPSTPELLDACDRLGMLVIEENRLMGINPYHLGQLERMIRRARNHPSIILWSLGNEEWGIEGNIKGARITVPMQDFAHRLDPTRRTTVAISGGWGGISSTVEVAGVNYVRQANVDKQHAEYPEQIIVGTEETTTQQTRGIYFTDRERAHLAPLEDGSSGGNCEFGWRYYVARPWAAGLFYWTGFDYRGEPTPFGYPAIASQFGILDTCGFPKDSFYYLKSWWTTEPVLHVFPHWNWAGREGQPLEVRVHSNCGEVELFLNGASLGRKTMEPNGHLAWAVNYTPGTLLARGFRDGKEIATTTVETTGAPVALALSADRRELRADSRDVAVITVEARDAEARLVPTGNVPVTFTLRGPGRIIGVGNGDPSSHEPDQFVASVRGINLGEWNAPDGSVKTGQNVFEATFDRPALGAGETMTLLLNALGTNQTATLNGEPLVRDAAPAQAKIELPLAADTLRPTGNVLRIEATRYEDWGTRDSLKQLWPATLRIVTPAPAWQRSTFNGLAQVIVQTTGEPGAIELVATSDGLKSASVELTSR</sequence>
<dbReference type="Pfam" id="PF16355">
    <property type="entry name" value="DUF4982"/>
    <property type="match status" value="1"/>
</dbReference>
<dbReference type="PANTHER" id="PTHR42732:SF1">
    <property type="entry name" value="BETA-MANNOSIDASE"/>
    <property type="match status" value="1"/>
</dbReference>
<dbReference type="SUPFAM" id="SSF49785">
    <property type="entry name" value="Galactose-binding domain-like"/>
    <property type="match status" value="1"/>
</dbReference>
<feature type="domain" description="Glycoside hydrolase family 2" evidence="9">
    <location>
        <begin position="706"/>
        <end position="769"/>
    </location>
</feature>
<dbReference type="STRING" id="452637.Oter_0992"/>
<dbReference type="NCBIfam" id="NF041462">
    <property type="entry name" value="GalA"/>
    <property type="match status" value="1"/>
</dbReference>
<dbReference type="AlphaFoldDB" id="B1ZXQ8"/>
<evidence type="ECO:0000259" key="5">
    <source>
        <dbReference type="Pfam" id="PF00703"/>
    </source>
</evidence>
<evidence type="ECO:0000259" key="7">
    <source>
        <dbReference type="Pfam" id="PF02837"/>
    </source>
</evidence>
<dbReference type="InterPro" id="IPR013783">
    <property type="entry name" value="Ig-like_fold"/>
</dbReference>
<dbReference type="OrthoDB" id="9762066at2"/>
<dbReference type="HOGENOM" id="CLU_006501_0_1_0"/>
<dbReference type="Pfam" id="PF18565">
    <property type="entry name" value="Glyco_hydro2_C5"/>
    <property type="match status" value="1"/>
</dbReference>
<evidence type="ECO:0000259" key="9">
    <source>
        <dbReference type="Pfam" id="PF18565"/>
    </source>
</evidence>
<dbReference type="RefSeq" id="WP_012373818.1">
    <property type="nucleotide sequence ID" value="NC_010571.1"/>
</dbReference>
<feature type="domain" description="DUF4982" evidence="8">
    <location>
        <begin position="636"/>
        <end position="693"/>
    </location>
</feature>
<comment type="similarity">
    <text evidence="1">Belongs to the glycosyl hydrolase 2 family.</text>
</comment>
<dbReference type="EMBL" id="CP001032">
    <property type="protein sequence ID" value="ACB74280.1"/>
    <property type="molecule type" value="Genomic_DNA"/>
</dbReference>
<evidence type="ECO:0000313" key="10">
    <source>
        <dbReference type="EMBL" id="ACB74280.1"/>
    </source>
</evidence>
<feature type="chain" id="PRO_5002775002" evidence="4">
    <location>
        <begin position="35"/>
        <end position="932"/>
    </location>
</feature>
<dbReference type="eggNOG" id="COG3250">
    <property type="taxonomic scope" value="Bacteria"/>
</dbReference>
<dbReference type="InterPro" id="IPR048230">
    <property type="entry name" value="GalA-like"/>
</dbReference>
<evidence type="ECO:0000259" key="6">
    <source>
        <dbReference type="Pfam" id="PF02836"/>
    </source>
</evidence>
<evidence type="ECO:0000259" key="8">
    <source>
        <dbReference type="Pfam" id="PF16355"/>
    </source>
</evidence>
<gene>
    <name evidence="10" type="ordered locus">Oter_0992</name>
</gene>
<reference evidence="10 11" key="1">
    <citation type="journal article" date="2011" name="J. Bacteriol.">
        <title>Genome sequence of the verrucomicrobium Opitutus terrae PB90-1, an abundant inhabitant of rice paddy soil ecosystems.</title>
        <authorList>
            <person name="van Passel M.W."/>
            <person name="Kant R."/>
            <person name="Palva A."/>
            <person name="Copeland A."/>
            <person name="Lucas S."/>
            <person name="Lapidus A."/>
            <person name="Glavina del Rio T."/>
            <person name="Pitluck S."/>
            <person name="Goltsman E."/>
            <person name="Clum A."/>
            <person name="Sun H."/>
            <person name="Schmutz J."/>
            <person name="Larimer F.W."/>
            <person name="Land M.L."/>
            <person name="Hauser L."/>
            <person name="Kyrpides N."/>
            <person name="Mikhailova N."/>
            <person name="Richardson P.P."/>
            <person name="Janssen P.H."/>
            <person name="de Vos W.M."/>
            <person name="Smidt H."/>
        </authorList>
    </citation>
    <scope>NUCLEOTIDE SEQUENCE [LARGE SCALE GENOMIC DNA]</scope>
    <source>
        <strain evidence="11">DSM 11246 / JCM 15787 / PB90-1</strain>
    </source>
</reference>
<feature type="domain" description="Glycoside hydrolase family 2 catalytic" evidence="6">
    <location>
        <begin position="425"/>
        <end position="511"/>
    </location>
</feature>
<feature type="signal peptide" evidence="4">
    <location>
        <begin position="1"/>
        <end position="34"/>
    </location>
</feature>
<keyword evidence="11" id="KW-1185">Reference proteome</keyword>
<dbReference type="Gene3D" id="2.60.40.10">
    <property type="entry name" value="Immunoglobulins"/>
    <property type="match status" value="4"/>
</dbReference>
<dbReference type="GO" id="GO:0005975">
    <property type="term" value="P:carbohydrate metabolic process"/>
    <property type="evidence" value="ECO:0007669"/>
    <property type="project" value="InterPro"/>
</dbReference>
<protein>
    <submittedName>
        <fullName evidence="10">Glycoside hydrolase family 2 sugar binding</fullName>
    </submittedName>
</protein>
<keyword evidence="2 10" id="KW-0378">Hydrolase</keyword>
<dbReference type="InterPro" id="IPR051913">
    <property type="entry name" value="GH2_Domain-Containing"/>
</dbReference>
<dbReference type="InterPro" id="IPR017853">
    <property type="entry name" value="GH"/>
</dbReference>
<feature type="domain" description="Glycosyl hydrolases family 2 sugar binding" evidence="7">
    <location>
        <begin position="128"/>
        <end position="222"/>
    </location>
</feature>
<evidence type="ECO:0000256" key="3">
    <source>
        <dbReference type="ARBA" id="ARBA00023295"/>
    </source>
</evidence>
<name>B1ZXQ8_OPITP</name>
<dbReference type="InterPro" id="IPR008979">
    <property type="entry name" value="Galactose-bd-like_sf"/>
</dbReference>
<evidence type="ECO:0000256" key="4">
    <source>
        <dbReference type="SAM" id="SignalP"/>
    </source>
</evidence>
<dbReference type="KEGG" id="ote:Oter_0992"/>
<dbReference type="Gene3D" id="2.60.120.260">
    <property type="entry name" value="Galactose-binding domain-like"/>
    <property type="match status" value="1"/>
</dbReference>
<dbReference type="InterPro" id="IPR036156">
    <property type="entry name" value="Beta-gal/glucu_dom_sf"/>
</dbReference>
<dbReference type="CAZy" id="GH2">
    <property type="family name" value="Glycoside Hydrolase Family 2"/>
</dbReference>
<dbReference type="SUPFAM" id="SSF51445">
    <property type="entry name" value="(Trans)glycosidases"/>
    <property type="match status" value="1"/>
</dbReference>
<dbReference type="Proteomes" id="UP000007013">
    <property type="component" value="Chromosome"/>
</dbReference>
<organism evidence="10 11">
    <name type="scientific">Opitutus terrae (strain DSM 11246 / JCM 15787 / PB90-1)</name>
    <dbReference type="NCBI Taxonomy" id="452637"/>
    <lineage>
        <taxon>Bacteria</taxon>
        <taxon>Pseudomonadati</taxon>
        <taxon>Verrucomicrobiota</taxon>
        <taxon>Opitutia</taxon>
        <taxon>Opitutales</taxon>
        <taxon>Opitutaceae</taxon>
        <taxon>Opitutus</taxon>
    </lineage>
</organism>
<evidence type="ECO:0000256" key="2">
    <source>
        <dbReference type="ARBA" id="ARBA00022801"/>
    </source>
</evidence>
<dbReference type="InterPro" id="IPR006102">
    <property type="entry name" value="Ig-like_GH2"/>
</dbReference>
<dbReference type="InterPro" id="IPR006101">
    <property type="entry name" value="Glyco_hydro_2"/>
</dbReference>
<evidence type="ECO:0000256" key="1">
    <source>
        <dbReference type="ARBA" id="ARBA00007401"/>
    </source>
</evidence>
<feature type="domain" description="Glycoside hydrolase family 2 catalytic" evidence="6">
    <location>
        <begin position="345"/>
        <end position="423"/>
    </location>
</feature>
<dbReference type="SUPFAM" id="SSF49303">
    <property type="entry name" value="beta-Galactosidase/glucuronidase domain"/>
    <property type="match status" value="1"/>
</dbReference>
<dbReference type="InterPro" id="IPR006104">
    <property type="entry name" value="Glyco_hydro_2_N"/>
</dbReference>
<accession>B1ZXQ8</accession>
<dbReference type="PRINTS" id="PR00132">
    <property type="entry name" value="GLHYDRLASE2"/>
</dbReference>
<dbReference type="Pfam" id="PF00703">
    <property type="entry name" value="Glyco_hydro_2"/>
    <property type="match status" value="1"/>
</dbReference>
<proteinExistence type="inferred from homology"/>
<dbReference type="InterPro" id="IPR040605">
    <property type="entry name" value="Glyco_hydro2_dom5"/>
</dbReference>
<dbReference type="Gene3D" id="3.20.20.80">
    <property type="entry name" value="Glycosidases"/>
    <property type="match status" value="1"/>
</dbReference>
<keyword evidence="3" id="KW-0326">Glycosidase</keyword>
<dbReference type="PANTHER" id="PTHR42732">
    <property type="entry name" value="BETA-GALACTOSIDASE"/>
    <property type="match status" value="1"/>
</dbReference>
<dbReference type="InterPro" id="IPR006103">
    <property type="entry name" value="Glyco_hydro_2_cat"/>
</dbReference>
<dbReference type="InterPro" id="IPR032311">
    <property type="entry name" value="DUF4982"/>
</dbReference>
<evidence type="ECO:0000313" key="11">
    <source>
        <dbReference type="Proteomes" id="UP000007013"/>
    </source>
</evidence>
<feature type="domain" description="Glycoside hydrolase family 2 immunoglobulin-like beta-sandwich" evidence="5">
    <location>
        <begin position="228"/>
        <end position="336"/>
    </location>
</feature>